<feature type="domain" description="Pyridine nucleotide-disulphide oxidoreductase dimerisation" evidence="17">
    <location>
        <begin position="1686"/>
        <end position="1795"/>
    </location>
</feature>
<evidence type="ECO:0000256" key="14">
    <source>
        <dbReference type="ARBA" id="ARBA00023306"/>
    </source>
</evidence>
<dbReference type="PANTHER" id="PTHR14222">
    <property type="entry name" value="CONDENSIN"/>
    <property type="match status" value="1"/>
</dbReference>
<dbReference type="Pfam" id="PF07992">
    <property type="entry name" value="Pyr_redox_2"/>
    <property type="match status" value="1"/>
</dbReference>
<evidence type="ECO:0000256" key="15">
    <source>
        <dbReference type="RuleBase" id="RU003692"/>
    </source>
</evidence>
<dbReference type="PROSITE" id="PS00076">
    <property type="entry name" value="PYRIDINE_REDOX_1"/>
    <property type="match status" value="1"/>
</dbReference>
<dbReference type="GO" id="GO:0051301">
    <property type="term" value="P:cell division"/>
    <property type="evidence" value="ECO:0007669"/>
    <property type="project" value="UniProtKB-KW"/>
</dbReference>
<feature type="domain" description="Condensin complex subunit 1 N-terminal" evidence="20">
    <location>
        <begin position="107"/>
        <end position="271"/>
    </location>
</feature>
<feature type="compositionally biased region" description="Low complexity" evidence="16">
    <location>
        <begin position="170"/>
        <end position="185"/>
    </location>
</feature>
<dbReference type="InterPro" id="IPR023753">
    <property type="entry name" value="FAD/NAD-binding_dom"/>
</dbReference>
<dbReference type="InterPro" id="IPR012999">
    <property type="entry name" value="Pyr_OxRdtase_I_AS"/>
</dbReference>
<feature type="domain" description="Condensin complex subunit 1 C-terminal" evidence="19">
    <location>
        <begin position="1059"/>
        <end position="1216"/>
    </location>
</feature>
<dbReference type="GO" id="GO:0000779">
    <property type="term" value="C:condensed chromosome, centromeric region"/>
    <property type="evidence" value="ECO:0007669"/>
    <property type="project" value="TreeGrafter"/>
</dbReference>
<keyword evidence="13 15" id="KW-0676">Redox-active center</keyword>
<feature type="region of interest" description="Disordered" evidence="16">
    <location>
        <begin position="168"/>
        <end position="193"/>
    </location>
</feature>
<feature type="domain" description="FAD/NAD(P)-binding" evidence="18">
    <location>
        <begin position="1341"/>
        <end position="1667"/>
    </location>
</feature>
<keyword evidence="22" id="KW-1185">Reference proteome</keyword>
<evidence type="ECO:0000256" key="12">
    <source>
        <dbReference type="ARBA" id="ARBA00023242"/>
    </source>
</evidence>
<dbReference type="GO" id="GO:0045333">
    <property type="term" value="P:cellular respiration"/>
    <property type="evidence" value="ECO:0007669"/>
    <property type="project" value="UniProtKB-ARBA"/>
</dbReference>
<dbReference type="SUPFAM" id="SSF55424">
    <property type="entry name" value="FAD/NAD-linked reductases, dimerisation (C-terminal) domain"/>
    <property type="match status" value="1"/>
</dbReference>
<dbReference type="InterPro" id="IPR016024">
    <property type="entry name" value="ARM-type_fold"/>
</dbReference>
<evidence type="ECO:0000256" key="3">
    <source>
        <dbReference type="ARBA" id="ARBA00012608"/>
    </source>
</evidence>
<dbReference type="FunCoup" id="A0A074YU35">
    <property type="interactions" value="565"/>
</dbReference>
<keyword evidence="4" id="KW-0132">Cell division</keyword>
<dbReference type="GO" id="GO:0005634">
    <property type="term" value="C:nucleus"/>
    <property type="evidence" value="ECO:0007669"/>
    <property type="project" value="UniProtKB-SubCell"/>
</dbReference>
<dbReference type="RefSeq" id="XP_013338823.1">
    <property type="nucleotide sequence ID" value="XM_013483369.1"/>
</dbReference>
<dbReference type="Gene3D" id="1.25.10.10">
    <property type="entry name" value="Leucine-rich Repeat Variant"/>
    <property type="match status" value="2"/>
</dbReference>
<evidence type="ECO:0000256" key="10">
    <source>
        <dbReference type="ARBA" id="ARBA00023067"/>
    </source>
</evidence>
<dbReference type="Pfam" id="PF02852">
    <property type="entry name" value="Pyr_redox_dim"/>
    <property type="match status" value="1"/>
</dbReference>
<dbReference type="PRINTS" id="PR00411">
    <property type="entry name" value="PNDRDTASEI"/>
</dbReference>
<evidence type="ECO:0000256" key="11">
    <source>
        <dbReference type="ARBA" id="ARBA00023157"/>
    </source>
</evidence>
<comment type="miscellaneous">
    <text evidence="15">The active site is a redox-active disulfide bond.</text>
</comment>
<dbReference type="GO" id="GO:0010032">
    <property type="term" value="P:meiotic chromosome condensation"/>
    <property type="evidence" value="ECO:0007669"/>
    <property type="project" value="TreeGrafter"/>
</dbReference>
<evidence type="ECO:0000256" key="2">
    <source>
        <dbReference type="ARBA" id="ARBA00007532"/>
    </source>
</evidence>
<keyword evidence="12" id="KW-0539">Nucleus</keyword>
<dbReference type="OrthoDB" id="436262at2759"/>
<keyword evidence="7 15" id="KW-0274">FAD</keyword>
<dbReference type="SUPFAM" id="SSF48371">
    <property type="entry name" value="ARM repeat"/>
    <property type="match status" value="1"/>
</dbReference>
<accession>A0A074YU35</accession>
<keyword evidence="6" id="KW-0498">Mitosis</keyword>
<dbReference type="PRINTS" id="PR00368">
    <property type="entry name" value="FADPNR"/>
</dbReference>
<dbReference type="GO" id="GO:0000796">
    <property type="term" value="C:condensin complex"/>
    <property type="evidence" value="ECO:0007669"/>
    <property type="project" value="TreeGrafter"/>
</dbReference>
<gene>
    <name evidence="21" type="ORF">AUEXF2481DRAFT_34066</name>
</gene>
<dbReference type="Proteomes" id="UP000030641">
    <property type="component" value="Unassembled WGS sequence"/>
</dbReference>
<comment type="subcellular location">
    <subcellularLocation>
        <location evidence="1">Nucleus</location>
    </subcellularLocation>
</comment>
<evidence type="ECO:0000256" key="4">
    <source>
        <dbReference type="ARBA" id="ARBA00022618"/>
    </source>
</evidence>
<evidence type="ECO:0000259" key="20">
    <source>
        <dbReference type="Pfam" id="PF12922"/>
    </source>
</evidence>
<dbReference type="InterPro" id="IPR026971">
    <property type="entry name" value="CND1/NCAPD3"/>
</dbReference>
<dbReference type="Pfam" id="PF12717">
    <property type="entry name" value="Cnd1"/>
    <property type="match status" value="1"/>
</dbReference>
<dbReference type="InterPro" id="IPR011989">
    <property type="entry name" value="ARM-like"/>
</dbReference>
<dbReference type="Gene3D" id="3.50.50.60">
    <property type="entry name" value="FAD/NAD(P)-binding domain"/>
    <property type="match status" value="2"/>
</dbReference>
<keyword evidence="9 15" id="KW-0520">NAD</keyword>
<dbReference type="FunFam" id="1.25.10.10:FF:000272">
    <property type="entry name" value="Condensin complex subunit 1"/>
    <property type="match status" value="1"/>
</dbReference>
<dbReference type="PANTHER" id="PTHR14222:SF2">
    <property type="entry name" value="CONDENSIN COMPLEX SUBUNIT 1"/>
    <property type="match status" value="1"/>
</dbReference>
<sequence>MEALSDFDINDALKTYLNNPLETHTPEAHPDLLECEHSPEDLTPALVNAILNPIVDAITENPEAVARPPNFDSLQFLLKCAPTRQHDATQTHVPDHDLRQFNLIPTQSLSKLLDLVLSALSAEADSVHNDIEADEQDSIPQHKLLLEMLSFLLMWCFTSVETRVASEKSAAPAARGRGGKAAAKPKAGKDAPWDPSIQIQSALNTMAKVMKLKLARIFVTTSERDTFIGLFTRPVYLMMENEARVKNTAIKMHAFKVLCIAVKHHGHASGAQTNIIQSLLYFEHLSEPMAELLNILAEQYDYPQLSEEVLRELSNQEFSSSDLKGPKSVSTFITKFSELAPRQVIKQVMLLAKLLDSESYTLRCSIIEVCGNLIAMLSKQEGEERSENHKGQINAFFEVLEERFLDINPYCRCRAIQVYMKLCDLETKYPKRRQTAADLACRSLEDKSSNVRRNAIKLLGKLVQTHPFAVLHGGQLSYSDWNSRLEVCEAELNALKPPQEAAGMVEQQDATVDEELLDDATQVSPVKEKPAMTEEQKQAAFEKAAAEAVTGEMMSKLTLTRRYYIEALKFIDVLHEASPIITQLLASKNKSEVIEAMDYFVIADAYKIETARTGIRKMLRLIWTKGNSDEGKGVQAHLIECYKGLFFDAPSGFSANDAANFIARNMVSLTFGATAAELTSLEQLLSTMMQSDFIKDATIQKLWQIYGIERREISKNQRRGAIIVLGMLALADPEIIIKEMETCLRIGLGAYGRTDLVLAKFTCIALMRMNNPKHTKGVQAAPTSTRLPNDHAVLQKLAAMADVKSTSKEWYGLAEQVISAIYALSKHPDELASEILRFKTKKVFSPALIATKSEPEAESVKIEDGDVEMSGMDDEPMEDIPPIKKEEEEVEMPKVEDSALPLSQLLFTVGHIGIKQIVHLELCEMDFKRRKMDKEKQATADPAPVKKGKGAKKSDAKDVKEEEQDDLDLITGTTEDDFTDAIAHVRERELLYGPQSLLTNFGPLVREICMNNTSYANQELQAQAALCLAKLMCVSSEYCEQNLGLLITILERSPDATTRNNLVIALGDMAVCFNHLIDENTDYLYRRLSDRSLPVKRTCLMTLTFLILAGQVKVKGQLSEMAKCVEDSDDRVRDMSRMFFSELAGKDNAVYNQFVDMFSLLSRDEELEEDQFRRIIKFLSGFIEKDKHAKQLANKLAARLPRAENERQWNDVAYALGLLQHKDEEITKVVNEGCDLALVEDAKVGDDGDQVFVDSMPNRQESVGRSRTFGEGIDGSPQLLPESKAWRGLEIRLAMFSHMIPRASRPLLRSANNTFRASPSTLYLVDKVQSRRSYATETEEKDLVIIGGGVAGYVAAIKAGQEGLKVACIEKRGSLGGTCLNVGCIPSKSLLNNSHLYHQILHDTKNRGIEVGDVKLNLKQMMKAKETSVNGLTKGIEFLFKKNNVEYIKGTGAFADEHTVQVNLTEGGETSVRGKNILIATGSEATPFPGLNIDEKKVITSTGAIALETVPKKMVVIGGGIIGLEMASVWSRLGAEVTVVEFLGQIGGPGMDAEISKNIQKTLAKQGIKFKLNTKVIEGDDSAADVKIKVEAAKGGKEETLEADVVLVAIGRRPYTAGLGLENIGLEADNRGRIVIDQEYRTKIPHIRVIGDVTFGPMLAHKAEEEAVAAIEYITKGYGHVNYGAIPSVMYTHPEVAWVGQNEAELKEAGVKYNVGSFPFSANSRAKTNADSDGMVKFLADSETDRILGIHIVGPNAGEMIAEGVLALEYGASSEDVARTSHAHPTLAEAFKEAAMATHGKAIHY</sequence>
<keyword evidence="5 15" id="KW-0285">Flavoprotein</keyword>
<dbReference type="STRING" id="1043005.A0A074YU35"/>
<evidence type="ECO:0000256" key="8">
    <source>
        <dbReference type="ARBA" id="ARBA00023002"/>
    </source>
</evidence>
<dbReference type="FunFam" id="1.25.10.10:FF:000920">
    <property type="entry name" value="Condensin complex subunit 1"/>
    <property type="match status" value="1"/>
</dbReference>
<evidence type="ECO:0000259" key="19">
    <source>
        <dbReference type="Pfam" id="PF12717"/>
    </source>
</evidence>
<dbReference type="GeneID" id="25364993"/>
<feature type="compositionally biased region" description="Acidic residues" evidence="16">
    <location>
        <begin position="961"/>
        <end position="970"/>
    </location>
</feature>
<evidence type="ECO:0000256" key="13">
    <source>
        <dbReference type="ARBA" id="ARBA00023284"/>
    </source>
</evidence>
<dbReference type="HOGENOM" id="CLU_001867_1_0_1"/>
<comment type="catalytic activity">
    <reaction evidence="15">
        <text>N(6)-[(R)-dihydrolipoyl]-L-lysyl-[protein] + NAD(+) = N(6)-[(R)-lipoyl]-L-lysyl-[protein] + NADH + H(+)</text>
        <dbReference type="Rhea" id="RHEA:15045"/>
        <dbReference type="Rhea" id="RHEA-COMP:10474"/>
        <dbReference type="Rhea" id="RHEA-COMP:10475"/>
        <dbReference type="ChEBI" id="CHEBI:15378"/>
        <dbReference type="ChEBI" id="CHEBI:57540"/>
        <dbReference type="ChEBI" id="CHEBI:57945"/>
        <dbReference type="ChEBI" id="CHEBI:83099"/>
        <dbReference type="ChEBI" id="CHEBI:83100"/>
        <dbReference type="EC" id="1.8.1.4"/>
    </reaction>
</comment>
<dbReference type="InterPro" id="IPR024324">
    <property type="entry name" value="Condensin_cplx_su1_N"/>
</dbReference>
<protein>
    <recommendedName>
        <fullName evidence="3 15">Dihydrolipoyl dehydrogenase</fullName>
        <ecNumber evidence="3 15">1.8.1.4</ecNumber>
    </recommendedName>
</protein>
<dbReference type="SUPFAM" id="SSF51905">
    <property type="entry name" value="FAD/NAD(P)-binding domain"/>
    <property type="match status" value="1"/>
</dbReference>
<name>A0A074YU35_AURSE</name>
<organism evidence="21 22">
    <name type="scientific">Aureobasidium subglaciale (strain EXF-2481)</name>
    <name type="common">Aureobasidium pullulans var. subglaciale</name>
    <dbReference type="NCBI Taxonomy" id="1043005"/>
    <lineage>
        <taxon>Eukaryota</taxon>
        <taxon>Fungi</taxon>
        <taxon>Dikarya</taxon>
        <taxon>Ascomycota</taxon>
        <taxon>Pezizomycotina</taxon>
        <taxon>Dothideomycetes</taxon>
        <taxon>Dothideomycetidae</taxon>
        <taxon>Dothideales</taxon>
        <taxon>Saccotheciaceae</taxon>
        <taxon>Aureobasidium</taxon>
    </lineage>
</organism>
<dbReference type="GO" id="GO:0004148">
    <property type="term" value="F:dihydrolipoyl dehydrogenase (NADH) activity"/>
    <property type="evidence" value="ECO:0007669"/>
    <property type="project" value="UniProtKB-EC"/>
</dbReference>
<dbReference type="InterPro" id="IPR006258">
    <property type="entry name" value="Lipoamide_DH"/>
</dbReference>
<reference evidence="21 22" key="1">
    <citation type="journal article" date="2014" name="BMC Genomics">
        <title>Genome sequencing of four Aureobasidium pullulans varieties: biotechnological potential, stress tolerance, and description of new species.</title>
        <authorList>
            <person name="Gostin Ar C."/>
            <person name="Ohm R.A."/>
            <person name="Kogej T."/>
            <person name="Sonjak S."/>
            <person name="Turk M."/>
            <person name="Zajc J."/>
            <person name="Zalar P."/>
            <person name="Grube M."/>
            <person name="Sun H."/>
            <person name="Han J."/>
            <person name="Sharma A."/>
            <person name="Chiniquy J."/>
            <person name="Ngan C.Y."/>
            <person name="Lipzen A."/>
            <person name="Barry K."/>
            <person name="Grigoriev I.V."/>
            <person name="Gunde-Cimerman N."/>
        </authorList>
    </citation>
    <scope>NUCLEOTIDE SEQUENCE [LARGE SCALE GENOMIC DNA]</scope>
    <source>
        <strain evidence="21 22">EXF-2481</strain>
    </source>
</reference>
<dbReference type="EMBL" id="KL584793">
    <property type="protein sequence ID" value="KEQ90371.1"/>
    <property type="molecule type" value="Genomic_DNA"/>
</dbReference>
<keyword evidence="11" id="KW-1015">Disulfide bond</keyword>
<dbReference type="Pfam" id="PF12922">
    <property type="entry name" value="Cnd1_N"/>
    <property type="match status" value="1"/>
</dbReference>
<dbReference type="GO" id="GO:0007076">
    <property type="term" value="P:mitotic chromosome condensation"/>
    <property type="evidence" value="ECO:0007669"/>
    <property type="project" value="InterPro"/>
</dbReference>
<evidence type="ECO:0000313" key="21">
    <source>
        <dbReference type="EMBL" id="KEQ90371.1"/>
    </source>
</evidence>
<feature type="region of interest" description="Disordered" evidence="16">
    <location>
        <begin position="933"/>
        <end position="970"/>
    </location>
</feature>
<dbReference type="NCBIfam" id="TIGR01350">
    <property type="entry name" value="lipoamide_DH"/>
    <property type="match status" value="1"/>
</dbReference>
<evidence type="ECO:0000256" key="1">
    <source>
        <dbReference type="ARBA" id="ARBA00004123"/>
    </source>
</evidence>
<evidence type="ECO:0000256" key="6">
    <source>
        <dbReference type="ARBA" id="ARBA00022776"/>
    </source>
</evidence>
<dbReference type="GO" id="GO:0042393">
    <property type="term" value="F:histone binding"/>
    <property type="evidence" value="ECO:0007669"/>
    <property type="project" value="TreeGrafter"/>
</dbReference>
<dbReference type="InParanoid" id="A0A074YU35"/>
<evidence type="ECO:0000256" key="7">
    <source>
        <dbReference type="ARBA" id="ARBA00022827"/>
    </source>
</evidence>
<dbReference type="OMA" id="DVIAKLW"/>
<comment type="cofactor">
    <cofactor evidence="15">
        <name>FAD</name>
        <dbReference type="ChEBI" id="CHEBI:57692"/>
    </cofactor>
    <text evidence="15">Binds 1 FAD per subunit.</text>
</comment>
<evidence type="ECO:0000313" key="22">
    <source>
        <dbReference type="Proteomes" id="UP000030641"/>
    </source>
</evidence>
<dbReference type="EC" id="1.8.1.4" evidence="3 15"/>
<dbReference type="FunFam" id="3.50.50.60:FF:000025">
    <property type="entry name" value="Dihydrolipoyl dehydrogenase"/>
    <property type="match status" value="1"/>
</dbReference>
<dbReference type="Gene3D" id="3.30.390.30">
    <property type="match status" value="1"/>
</dbReference>
<evidence type="ECO:0000256" key="9">
    <source>
        <dbReference type="ARBA" id="ARBA00023027"/>
    </source>
</evidence>
<proteinExistence type="inferred from homology"/>
<dbReference type="InterPro" id="IPR036188">
    <property type="entry name" value="FAD/NAD-bd_sf"/>
</dbReference>
<keyword evidence="14" id="KW-0131">Cell cycle</keyword>
<dbReference type="FunFam" id="3.30.390.30:FF:000001">
    <property type="entry name" value="Dihydrolipoyl dehydrogenase"/>
    <property type="match status" value="1"/>
</dbReference>
<dbReference type="GO" id="GO:0050660">
    <property type="term" value="F:flavin adenine dinucleotide binding"/>
    <property type="evidence" value="ECO:0007669"/>
    <property type="project" value="InterPro"/>
</dbReference>
<keyword evidence="8 15" id="KW-0560">Oxidoreductase</keyword>
<keyword evidence="10" id="KW-0226">DNA condensation</keyword>
<evidence type="ECO:0000256" key="5">
    <source>
        <dbReference type="ARBA" id="ARBA00022630"/>
    </source>
</evidence>
<evidence type="ECO:0000256" key="16">
    <source>
        <dbReference type="SAM" id="MobiDB-lite"/>
    </source>
</evidence>
<evidence type="ECO:0000259" key="18">
    <source>
        <dbReference type="Pfam" id="PF07992"/>
    </source>
</evidence>
<dbReference type="InterPro" id="IPR016156">
    <property type="entry name" value="FAD/NAD-linked_Rdtase_dimer_sf"/>
</dbReference>
<dbReference type="InterPro" id="IPR032682">
    <property type="entry name" value="Cnd1_C"/>
</dbReference>
<dbReference type="InterPro" id="IPR004099">
    <property type="entry name" value="Pyr_nucl-diS_OxRdtase_dimer"/>
</dbReference>
<dbReference type="GO" id="GO:0045254">
    <property type="term" value="C:pyruvate dehydrogenase complex"/>
    <property type="evidence" value="ECO:0007669"/>
    <property type="project" value="UniProtKB-ARBA"/>
</dbReference>
<evidence type="ECO:0000259" key="17">
    <source>
        <dbReference type="Pfam" id="PF02852"/>
    </source>
</evidence>
<comment type="similarity">
    <text evidence="2 15">Belongs to the class-I pyridine nucleotide-disulfide oxidoreductase family.</text>
</comment>
<dbReference type="GO" id="GO:0005759">
    <property type="term" value="C:mitochondrial matrix"/>
    <property type="evidence" value="ECO:0007669"/>
    <property type="project" value="UniProtKB-ARBA"/>
</dbReference>